<gene>
    <name evidence="1" type="ORF">PMAYCL1PPCAC_11659</name>
</gene>
<dbReference type="AlphaFoldDB" id="A0AAN5CFP4"/>
<evidence type="ECO:0000313" key="1">
    <source>
        <dbReference type="EMBL" id="GMR41464.1"/>
    </source>
</evidence>
<dbReference type="Proteomes" id="UP001328107">
    <property type="component" value="Unassembled WGS sequence"/>
</dbReference>
<reference evidence="2" key="1">
    <citation type="submission" date="2022-10" db="EMBL/GenBank/DDBJ databases">
        <title>Genome assembly of Pristionchus species.</title>
        <authorList>
            <person name="Yoshida K."/>
            <person name="Sommer R.J."/>
        </authorList>
    </citation>
    <scope>NUCLEOTIDE SEQUENCE [LARGE SCALE GENOMIC DNA]</scope>
    <source>
        <strain evidence="2">RS5460</strain>
    </source>
</reference>
<keyword evidence="2" id="KW-1185">Reference proteome</keyword>
<feature type="non-terminal residue" evidence="1">
    <location>
        <position position="1"/>
    </location>
</feature>
<evidence type="ECO:0000313" key="2">
    <source>
        <dbReference type="Proteomes" id="UP001328107"/>
    </source>
</evidence>
<sequence>HEAATARLKNRSDESSQRLRYAVMNQISEGRTSTLENLPQLDSLGQHQGKIVMAHMESVTETATAIYEAMAI</sequence>
<protein>
    <submittedName>
        <fullName evidence="1">Uncharacterized protein</fullName>
    </submittedName>
</protein>
<name>A0AAN5CFP4_9BILA</name>
<feature type="non-terminal residue" evidence="1">
    <location>
        <position position="72"/>
    </location>
</feature>
<organism evidence="1 2">
    <name type="scientific">Pristionchus mayeri</name>
    <dbReference type="NCBI Taxonomy" id="1317129"/>
    <lineage>
        <taxon>Eukaryota</taxon>
        <taxon>Metazoa</taxon>
        <taxon>Ecdysozoa</taxon>
        <taxon>Nematoda</taxon>
        <taxon>Chromadorea</taxon>
        <taxon>Rhabditida</taxon>
        <taxon>Rhabditina</taxon>
        <taxon>Diplogasteromorpha</taxon>
        <taxon>Diplogasteroidea</taxon>
        <taxon>Neodiplogasteridae</taxon>
        <taxon>Pristionchus</taxon>
    </lineage>
</organism>
<dbReference type="EMBL" id="BTRK01000003">
    <property type="protein sequence ID" value="GMR41464.1"/>
    <property type="molecule type" value="Genomic_DNA"/>
</dbReference>
<comment type="caution">
    <text evidence="1">The sequence shown here is derived from an EMBL/GenBank/DDBJ whole genome shotgun (WGS) entry which is preliminary data.</text>
</comment>
<proteinExistence type="predicted"/>
<accession>A0AAN5CFP4</accession>